<evidence type="ECO:0008006" key="3">
    <source>
        <dbReference type="Google" id="ProtNLM"/>
    </source>
</evidence>
<dbReference type="Pfam" id="PF11236">
    <property type="entry name" value="DUF3037"/>
    <property type="match status" value="1"/>
</dbReference>
<name>N2AA67_9FIRM</name>
<proteinExistence type="predicted"/>
<organism evidence="1 2">
    <name type="scientific">Eubacterium plexicaudatum ASF492</name>
    <dbReference type="NCBI Taxonomy" id="1235802"/>
    <lineage>
        <taxon>Bacteria</taxon>
        <taxon>Bacillati</taxon>
        <taxon>Bacillota</taxon>
        <taxon>Clostridia</taxon>
        <taxon>Eubacteriales</taxon>
        <taxon>Eubacteriaceae</taxon>
        <taxon>Eubacterium</taxon>
    </lineage>
</organism>
<protein>
    <recommendedName>
        <fullName evidence="3">DUF3037 domain-containing protein</fullName>
    </recommendedName>
</protein>
<dbReference type="HOGENOM" id="CLU_1097127_0_0_9"/>
<dbReference type="eggNOG" id="ENOG5033MGU">
    <property type="taxonomic scope" value="Bacteria"/>
</dbReference>
<dbReference type="Proteomes" id="UP000012589">
    <property type="component" value="Unassembled WGS sequence"/>
</dbReference>
<dbReference type="EMBL" id="AQFT01000114">
    <property type="protein sequence ID" value="EMZ22965.1"/>
    <property type="molecule type" value="Genomic_DNA"/>
</dbReference>
<comment type="caution">
    <text evidence="1">The sequence shown here is derived from an EMBL/GenBank/DDBJ whole genome shotgun (WGS) entry which is preliminary data.</text>
</comment>
<dbReference type="PATRIC" id="fig|1235802.3.peg.3939"/>
<sequence>MYQVEYASLKYYNNIISEECLYIGMLFHNLTTGKRDFRYISNFKRFQAFDDEADVEFVKLYLSGIRQQVETNIFNYNQAFSITDFTRIYVNEFRFSPVTVMEVEENEDYVENLTKMYLKFDFSKEKRLSNFLEKKYIRKILASSNAEFSSPKVYGIYDENVTFDYIIGNVAIKLFSFKGKNAAKLIPSAKQWAFSAEELKNRYKIVFLYDADNETSQFNIVLQILKNHAAVYQLQDGLDYILKAIS</sequence>
<evidence type="ECO:0000313" key="2">
    <source>
        <dbReference type="Proteomes" id="UP000012589"/>
    </source>
</evidence>
<dbReference type="STRING" id="1235802.C823_03735"/>
<dbReference type="OrthoDB" id="1919034at2"/>
<gene>
    <name evidence="1" type="ORF">C823_03735</name>
</gene>
<dbReference type="InterPro" id="IPR021398">
    <property type="entry name" value="DUF3037"/>
</dbReference>
<keyword evidence="2" id="KW-1185">Reference proteome</keyword>
<evidence type="ECO:0000313" key="1">
    <source>
        <dbReference type="EMBL" id="EMZ22965.1"/>
    </source>
</evidence>
<dbReference type="AlphaFoldDB" id="N2AA67"/>
<reference evidence="1 2" key="1">
    <citation type="journal article" date="2014" name="Genome Announc.">
        <title>Draft genome sequences of the altered schaedler flora, a defined bacterial community from gnotobiotic mice.</title>
        <authorList>
            <person name="Wannemuehler M.J."/>
            <person name="Overstreet A.M."/>
            <person name="Ward D.V."/>
            <person name="Phillips G.J."/>
        </authorList>
    </citation>
    <scope>NUCLEOTIDE SEQUENCE [LARGE SCALE GENOMIC DNA]</scope>
    <source>
        <strain evidence="1 2">ASF492</strain>
    </source>
</reference>
<accession>N2AA67</accession>